<sequence length="400" mass="44824">SDLTRAGRDISGVLTKPIPTPNSSNVLTRLASFHDLLHHLLVHLLFSRLMMSTFPIMKKRKGSPIENTQISDPSKKLKQGNLSGFFKSGSSSPAATKSTKASRWNKHEWVQGLTEDQKVLLKLEIDTLHESWLAELHGDLTKDYFLQLKRFLSSEKQSKNTVYPQDADIYSWSRHTPLQNVKVVILGQDPYHQPNQAHGLSFSVRPPTAIPPSLHNIYKCLVHDYPDFVSPKNGLLTSWARQGVLLLNSALTVRANQANSHQKKGWETFTAAVIKTVEKTRPGVVFLAWGKNAEGRVTTAQKHCILKGCHPSPLAQASAKIPFIQCGHFKKANEWLRGRYGKDGEVNWNSLVVREKVLDEIVVATATNNIYENKSSKETKVDATSIQARADQIILKEFPE</sequence>
<feature type="active site" description="Proton acceptor" evidence="8">
    <location>
        <position position="189"/>
    </location>
</feature>
<reference evidence="10 11" key="1">
    <citation type="submission" date="2016-04" db="EMBL/GenBank/DDBJ databases">
        <title>Evolutionary innovation and constraint leading to complex multicellularity in the Ascomycota.</title>
        <authorList>
            <person name="Cisse O."/>
            <person name="Nguyen A."/>
            <person name="Hewitt D.A."/>
            <person name="Jedd G."/>
            <person name="Stajich J.E."/>
        </authorList>
    </citation>
    <scope>NUCLEOTIDE SEQUENCE [LARGE SCALE GENOMIC DNA]</scope>
    <source>
        <strain evidence="10 11">DAH-3</strain>
    </source>
</reference>
<dbReference type="InterPro" id="IPR005122">
    <property type="entry name" value="Uracil-DNA_glycosylase-like"/>
</dbReference>
<evidence type="ECO:0000259" key="9">
    <source>
        <dbReference type="SMART" id="SM00986"/>
    </source>
</evidence>
<dbReference type="NCBIfam" id="NF003588">
    <property type="entry name" value="PRK05254.1-1"/>
    <property type="match status" value="1"/>
</dbReference>
<dbReference type="GO" id="GO:0005634">
    <property type="term" value="C:nucleus"/>
    <property type="evidence" value="ECO:0007669"/>
    <property type="project" value="UniProtKB-SubCell"/>
</dbReference>
<evidence type="ECO:0000256" key="2">
    <source>
        <dbReference type="ARBA" id="ARBA00008184"/>
    </source>
</evidence>
<dbReference type="EMBL" id="LXFE01000597">
    <property type="protein sequence ID" value="OLL24844.1"/>
    <property type="molecule type" value="Genomic_DNA"/>
</dbReference>
<accession>A0A1U7LQC3</accession>
<evidence type="ECO:0000256" key="1">
    <source>
        <dbReference type="ARBA" id="ARBA00004123"/>
    </source>
</evidence>
<dbReference type="Gene3D" id="3.40.470.10">
    <property type="entry name" value="Uracil-DNA glycosylase-like domain"/>
    <property type="match status" value="1"/>
</dbReference>
<protein>
    <submittedName>
        <fullName evidence="10">Uracil-DNA glycosylase</fullName>
    </submittedName>
</protein>
<name>A0A1U7LQC3_NEOID</name>
<evidence type="ECO:0000256" key="7">
    <source>
        <dbReference type="ARBA" id="ARBA00023242"/>
    </source>
</evidence>
<dbReference type="AlphaFoldDB" id="A0A1U7LQC3"/>
<evidence type="ECO:0000256" key="3">
    <source>
        <dbReference type="ARBA" id="ARBA00022763"/>
    </source>
</evidence>
<dbReference type="SUPFAM" id="SSF52141">
    <property type="entry name" value="Uracil-DNA glycosylase-like"/>
    <property type="match status" value="1"/>
</dbReference>
<dbReference type="STRING" id="1198029.A0A1U7LQC3"/>
<dbReference type="CDD" id="cd10027">
    <property type="entry name" value="UDG-F1-like"/>
    <property type="match status" value="1"/>
</dbReference>
<dbReference type="Pfam" id="PF03167">
    <property type="entry name" value="UDG"/>
    <property type="match status" value="1"/>
</dbReference>
<evidence type="ECO:0000256" key="8">
    <source>
        <dbReference type="PROSITE-ProRule" id="PRU10072"/>
    </source>
</evidence>
<keyword evidence="3" id="KW-0227">DNA damage</keyword>
<dbReference type="GO" id="GO:0005739">
    <property type="term" value="C:mitochondrion"/>
    <property type="evidence" value="ECO:0007669"/>
    <property type="project" value="EnsemblFungi"/>
</dbReference>
<keyword evidence="5" id="KW-0496">Mitochondrion</keyword>
<dbReference type="GO" id="GO:0097510">
    <property type="term" value="P:base-excision repair, AP site formation via deaminated base removal"/>
    <property type="evidence" value="ECO:0007669"/>
    <property type="project" value="TreeGrafter"/>
</dbReference>
<feature type="non-terminal residue" evidence="10">
    <location>
        <position position="1"/>
    </location>
</feature>
<gene>
    <name evidence="10" type="ORF">NEOLI_003307</name>
</gene>
<dbReference type="HAMAP" id="MF_00148">
    <property type="entry name" value="UDG"/>
    <property type="match status" value="1"/>
</dbReference>
<keyword evidence="6" id="KW-0234">DNA repair</keyword>
<dbReference type="NCBIfam" id="TIGR00628">
    <property type="entry name" value="ung"/>
    <property type="match status" value="1"/>
</dbReference>
<proteinExistence type="inferred from homology"/>
<dbReference type="GO" id="GO:0004844">
    <property type="term" value="F:uracil DNA N-glycosylase activity"/>
    <property type="evidence" value="ECO:0007669"/>
    <property type="project" value="EnsemblFungi"/>
</dbReference>
<dbReference type="Proteomes" id="UP000186594">
    <property type="component" value="Unassembled WGS sequence"/>
</dbReference>
<dbReference type="OrthoDB" id="10031947at2759"/>
<dbReference type="InterPro" id="IPR002043">
    <property type="entry name" value="UDG_fam1"/>
</dbReference>
<comment type="caution">
    <text evidence="10">The sequence shown here is derived from an EMBL/GenBank/DDBJ whole genome shotgun (WGS) entry which is preliminary data.</text>
</comment>
<comment type="subcellular location">
    <subcellularLocation>
        <location evidence="1">Nucleus</location>
    </subcellularLocation>
</comment>
<evidence type="ECO:0000313" key="10">
    <source>
        <dbReference type="EMBL" id="OLL24844.1"/>
    </source>
</evidence>
<evidence type="ECO:0000313" key="11">
    <source>
        <dbReference type="Proteomes" id="UP000186594"/>
    </source>
</evidence>
<feature type="domain" description="Uracil-DNA glycosylase-like" evidence="9">
    <location>
        <begin position="174"/>
        <end position="336"/>
    </location>
</feature>
<dbReference type="NCBIfam" id="NF003592">
    <property type="entry name" value="PRK05254.1-5"/>
    <property type="match status" value="1"/>
</dbReference>
<dbReference type="OMA" id="AGKKWFP"/>
<evidence type="ECO:0000256" key="5">
    <source>
        <dbReference type="ARBA" id="ARBA00023128"/>
    </source>
</evidence>
<comment type="similarity">
    <text evidence="2">Belongs to the uracil-DNA glycosylase (UDG) superfamily. UNG family.</text>
</comment>
<dbReference type="InterPro" id="IPR018085">
    <property type="entry name" value="Ura-DNA_Glyclase_AS"/>
</dbReference>
<keyword evidence="11" id="KW-1185">Reference proteome</keyword>
<evidence type="ECO:0000256" key="4">
    <source>
        <dbReference type="ARBA" id="ARBA00022801"/>
    </source>
</evidence>
<keyword evidence="4" id="KW-0378">Hydrolase</keyword>
<dbReference type="SMART" id="SM00987">
    <property type="entry name" value="UreE_C"/>
    <property type="match status" value="1"/>
</dbReference>
<dbReference type="SMART" id="SM00986">
    <property type="entry name" value="UDG"/>
    <property type="match status" value="1"/>
</dbReference>
<keyword evidence="7" id="KW-0539">Nucleus</keyword>
<dbReference type="PANTHER" id="PTHR11264:SF0">
    <property type="entry name" value="URACIL-DNA GLYCOSYLASE"/>
    <property type="match status" value="1"/>
</dbReference>
<dbReference type="FunFam" id="3.40.470.10:FF:000007">
    <property type="entry name" value="Uracil-DNA glycosylase"/>
    <property type="match status" value="1"/>
</dbReference>
<dbReference type="InterPro" id="IPR036895">
    <property type="entry name" value="Uracil-DNA_glycosylase-like_sf"/>
</dbReference>
<dbReference type="PANTHER" id="PTHR11264">
    <property type="entry name" value="URACIL-DNA GLYCOSYLASE"/>
    <property type="match status" value="1"/>
</dbReference>
<organism evidence="10 11">
    <name type="scientific">Neolecta irregularis (strain DAH-3)</name>
    <dbReference type="NCBI Taxonomy" id="1198029"/>
    <lineage>
        <taxon>Eukaryota</taxon>
        <taxon>Fungi</taxon>
        <taxon>Dikarya</taxon>
        <taxon>Ascomycota</taxon>
        <taxon>Taphrinomycotina</taxon>
        <taxon>Neolectales</taxon>
        <taxon>Neolectaceae</taxon>
        <taxon>Neolecta</taxon>
    </lineage>
</organism>
<evidence type="ECO:0000256" key="6">
    <source>
        <dbReference type="ARBA" id="ARBA00023204"/>
    </source>
</evidence>
<dbReference type="PROSITE" id="PS00130">
    <property type="entry name" value="U_DNA_GLYCOSYLASE"/>
    <property type="match status" value="1"/>
</dbReference>
<dbReference type="NCBIfam" id="NF003589">
    <property type="entry name" value="PRK05254.1-2"/>
    <property type="match status" value="1"/>
</dbReference>